<reference evidence="2" key="1">
    <citation type="submission" date="2016-10" db="EMBL/GenBank/DDBJ databases">
        <authorList>
            <person name="Varghese N."/>
            <person name="Submissions S."/>
        </authorList>
    </citation>
    <scope>NUCLEOTIDE SEQUENCE [LARGE SCALE GENOMIC DNA]</scope>
    <source>
        <strain evidence="2">DSM 17071</strain>
    </source>
</reference>
<dbReference type="AlphaFoldDB" id="A0A1G8MRM8"/>
<evidence type="ECO:0000313" key="2">
    <source>
        <dbReference type="Proteomes" id="UP000198869"/>
    </source>
</evidence>
<proteinExistence type="predicted"/>
<organism evidence="1 2">
    <name type="scientific">Chryseobacterium taeanense</name>
    <dbReference type="NCBI Taxonomy" id="311334"/>
    <lineage>
        <taxon>Bacteria</taxon>
        <taxon>Pseudomonadati</taxon>
        <taxon>Bacteroidota</taxon>
        <taxon>Flavobacteriia</taxon>
        <taxon>Flavobacteriales</taxon>
        <taxon>Weeksellaceae</taxon>
        <taxon>Chryseobacterium group</taxon>
        <taxon>Chryseobacterium</taxon>
    </lineage>
</organism>
<protein>
    <submittedName>
        <fullName evidence="1">Uncharacterized protein</fullName>
    </submittedName>
</protein>
<gene>
    <name evidence="1" type="ORF">SAMN05421846_11231</name>
</gene>
<accession>A0A1G8MRM8</accession>
<sequence>MCDLFFLHSFGAQKKIMYKTSIKILGLAVLLNFSSCTNDENVITTENVSSNKTSASDLKILLKNYNNNFKSTNIYQDPASKKKWWQVVGQVAAIATGDAGGAASMVWIAQGAAGVVGAATAGTGWAVISVGAGVIGAVGGSYAAYCSTGGHCRGTFNNTSPEGASVIYDFPREFDHLENVGVLHNAGLQTIYMDGNTVNELEWANNNIPGLKSSDFEKIYNSPDFKKGAELIKTISAEYKNSDYDVQALVKAYRDNGLINGNCYDILSLYFEATKQSENFEDYNNITKYYVEQVANSKLSDIEKESLLSAFSVSIQSFYYWLNMESE</sequence>
<keyword evidence="2" id="KW-1185">Reference proteome</keyword>
<evidence type="ECO:0000313" key="1">
    <source>
        <dbReference type="EMBL" id="SDI70708.1"/>
    </source>
</evidence>
<dbReference type="EMBL" id="FNDW01000012">
    <property type="protein sequence ID" value="SDI70708.1"/>
    <property type="molecule type" value="Genomic_DNA"/>
</dbReference>
<dbReference type="Proteomes" id="UP000198869">
    <property type="component" value="Unassembled WGS sequence"/>
</dbReference>
<name>A0A1G8MRM8_9FLAO</name>